<dbReference type="PROSITE" id="PS00878">
    <property type="entry name" value="ODR_DC_2_1"/>
    <property type="match status" value="1"/>
</dbReference>
<dbReference type="GO" id="GO:0008836">
    <property type="term" value="F:diaminopimelate decarboxylase activity"/>
    <property type="evidence" value="ECO:0007669"/>
    <property type="project" value="UniProtKB-UniRule"/>
</dbReference>
<evidence type="ECO:0000256" key="4">
    <source>
        <dbReference type="ARBA" id="ARBA00023239"/>
    </source>
</evidence>
<dbReference type="InterPro" id="IPR002986">
    <property type="entry name" value="DAP_deCOOHase_LysA"/>
</dbReference>
<dbReference type="CDD" id="cd06828">
    <property type="entry name" value="PLPDE_III_DapDC"/>
    <property type="match status" value="1"/>
</dbReference>
<dbReference type="Gene3D" id="3.20.20.10">
    <property type="entry name" value="Alanine racemase"/>
    <property type="match status" value="1"/>
</dbReference>
<comment type="subunit">
    <text evidence="5">Homodimer.</text>
</comment>
<dbReference type="GO" id="GO:0030170">
    <property type="term" value="F:pyridoxal phosphate binding"/>
    <property type="evidence" value="ECO:0007669"/>
    <property type="project" value="UniProtKB-UniRule"/>
</dbReference>
<evidence type="ECO:0000256" key="7">
    <source>
        <dbReference type="PIRSR" id="PIRSR600183-50"/>
    </source>
</evidence>
<feature type="binding site" evidence="5">
    <location>
        <position position="320"/>
    </location>
    <ligand>
        <name>substrate</name>
    </ligand>
</feature>
<dbReference type="RefSeq" id="WP_115938585.1">
    <property type="nucleotide sequence ID" value="NZ_QRDW01000012.1"/>
</dbReference>
<keyword evidence="4 5" id="KW-0456">Lyase</keyword>
<keyword evidence="5 8" id="KW-0457">Lysine biosynthesis</keyword>
<keyword evidence="3 5" id="KW-0663">Pyridoxal phosphate</keyword>
<feature type="domain" description="Orn/DAP/Arg decarboxylase 2 C-terminal" evidence="9">
    <location>
        <begin position="29"/>
        <end position="375"/>
    </location>
</feature>
<evidence type="ECO:0000256" key="8">
    <source>
        <dbReference type="RuleBase" id="RU003738"/>
    </source>
</evidence>
<dbReference type="EMBL" id="QRDW01000012">
    <property type="protein sequence ID" value="RED45060.1"/>
    <property type="molecule type" value="Genomic_DNA"/>
</dbReference>
<name>A0A3D9H6D9_9PROT</name>
<proteinExistence type="inferred from homology"/>
<sequence>MNHFEYRDGILHAEDVAISAIAEAVGTPFYVYSTATLERHYRVFADAFSQEGLDALVCYAVKANSNLSVIRTLAQLGAGADVVSEGELRRALAAGVPPEKIVFSGVGKTVSELEFALNAGILEINVESLPELEMLSDTAQRLGREAHVAIRVNPDVDAKTHEKIATGKKENKFGIDIEYAGQIYARAANLPGIKPVSIAVHIGSQLTSLDPYRAAFAKLAETVETLQKQGIGIERLDLGGGLGIPYDASDSEPPLPSDYAKVVRESVGHLNLPIMLEPGRLIVGNSGLLVTEVILEKVGETRRFVIVDAAMNDLIRPSLYDGHHEIMPVREPAENAQKSAADVVGPVCESGDTFAKNRQLPPLDHGDLVAFGSAGAYGAVMASTYNTRLLVPEVLVKGDQFAVIRPRQTYEELLALDHMAEWLD</sequence>
<evidence type="ECO:0000256" key="2">
    <source>
        <dbReference type="ARBA" id="ARBA00022793"/>
    </source>
</evidence>
<gene>
    <name evidence="5" type="primary">lysA</name>
    <name evidence="11" type="ORF">DFP90_11253</name>
</gene>
<dbReference type="NCBIfam" id="TIGR01048">
    <property type="entry name" value="lysA"/>
    <property type="match status" value="1"/>
</dbReference>
<organism evidence="11 12">
    <name type="scientific">Aestuariispira insulae</name>
    <dbReference type="NCBI Taxonomy" id="1461337"/>
    <lineage>
        <taxon>Bacteria</taxon>
        <taxon>Pseudomonadati</taxon>
        <taxon>Pseudomonadota</taxon>
        <taxon>Alphaproteobacteria</taxon>
        <taxon>Rhodospirillales</taxon>
        <taxon>Kiloniellaceae</taxon>
        <taxon>Aestuariispira</taxon>
    </lineage>
</organism>
<evidence type="ECO:0000256" key="5">
    <source>
        <dbReference type="HAMAP-Rule" id="MF_02120"/>
    </source>
</evidence>
<feature type="binding site" evidence="5">
    <location>
        <position position="241"/>
    </location>
    <ligand>
        <name>pyridoxal 5'-phosphate</name>
        <dbReference type="ChEBI" id="CHEBI:597326"/>
    </ligand>
</feature>
<dbReference type="InterPro" id="IPR000183">
    <property type="entry name" value="Orn/DAP/Arg_de-COase"/>
</dbReference>
<dbReference type="PANTHER" id="PTHR43727:SF2">
    <property type="entry name" value="GROUP IV DECARBOXYLASE"/>
    <property type="match status" value="1"/>
</dbReference>
<feature type="binding site" evidence="5">
    <location>
        <position position="316"/>
    </location>
    <ligand>
        <name>substrate</name>
    </ligand>
</feature>
<dbReference type="Proteomes" id="UP000256845">
    <property type="component" value="Unassembled WGS sequence"/>
</dbReference>
<dbReference type="Gene3D" id="2.40.37.10">
    <property type="entry name" value="Lyase, Ornithine Decarboxylase, Chain A, domain 1"/>
    <property type="match status" value="1"/>
</dbReference>
<dbReference type="SUPFAM" id="SSF51419">
    <property type="entry name" value="PLP-binding barrel"/>
    <property type="match status" value="1"/>
</dbReference>
<dbReference type="GO" id="GO:0009089">
    <property type="term" value="P:lysine biosynthetic process via diaminopimelate"/>
    <property type="evidence" value="ECO:0007669"/>
    <property type="project" value="UniProtKB-UniRule"/>
</dbReference>
<evidence type="ECO:0000313" key="11">
    <source>
        <dbReference type="EMBL" id="RED45060.1"/>
    </source>
</evidence>
<dbReference type="OrthoDB" id="9802241at2"/>
<feature type="binding site" evidence="5">
    <location>
        <begin position="277"/>
        <end position="280"/>
    </location>
    <ligand>
        <name>pyridoxal 5'-phosphate</name>
        <dbReference type="ChEBI" id="CHEBI:597326"/>
    </ligand>
</feature>
<dbReference type="UniPathway" id="UPA00034">
    <property type="reaction ID" value="UER00027"/>
</dbReference>
<evidence type="ECO:0000259" key="9">
    <source>
        <dbReference type="Pfam" id="PF00278"/>
    </source>
</evidence>
<dbReference type="PRINTS" id="PR01181">
    <property type="entry name" value="DAPDCRBXLASE"/>
</dbReference>
<feature type="domain" description="Orn/DAP/Arg decarboxylase 2 N-terminal" evidence="10">
    <location>
        <begin position="35"/>
        <end position="283"/>
    </location>
</feature>
<evidence type="ECO:0000256" key="6">
    <source>
        <dbReference type="NCBIfam" id="TIGR01048"/>
    </source>
</evidence>
<dbReference type="InterPro" id="IPR022643">
    <property type="entry name" value="De-COase2_C"/>
</dbReference>
<feature type="binding site" evidence="5">
    <location>
        <position position="377"/>
    </location>
    <ligand>
        <name>substrate</name>
    </ligand>
</feature>
<dbReference type="Pfam" id="PF02784">
    <property type="entry name" value="Orn_Arg_deC_N"/>
    <property type="match status" value="1"/>
</dbReference>
<evidence type="ECO:0000256" key="3">
    <source>
        <dbReference type="ARBA" id="ARBA00022898"/>
    </source>
</evidence>
<comment type="pathway">
    <text evidence="5 8">Amino-acid biosynthesis; L-lysine biosynthesis via DAP pathway; L-lysine from DL-2,6-diaminopimelate: step 1/1.</text>
</comment>
<protein>
    <recommendedName>
        <fullName evidence="5 6">Diaminopimelate decarboxylase</fullName>
        <shortName evidence="5">DAP decarboxylase</shortName>
        <shortName evidence="5">DAPDC</shortName>
        <ecNumber evidence="5 6">4.1.1.20</ecNumber>
    </recommendedName>
</protein>
<comment type="caution">
    <text evidence="11">The sequence shown here is derived from an EMBL/GenBank/DDBJ whole genome shotgun (WGS) entry which is preliminary data.</text>
</comment>
<dbReference type="Pfam" id="PF00278">
    <property type="entry name" value="Orn_DAP_Arg_deC"/>
    <property type="match status" value="1"/>
</dbReference>
<feature type="binding site" evidence="5">
    <location>
        <position position="280"/>
    </location>
    <ligand>
        <name>substrate</name>
    </ligand>
</feature>
<dbReference type="HAMAP" id="MF_02120">
    <property type="entry name" value="LysA"/>
    <property type="match status" value="1"/>
</dbReference>
<accession>A0A3D9H6D9</accession>
<comment type="cofactor">
    <cofactor evidence="1 5 7 8">
        <name>pyridoxal 5'-phosphate</name>
        <dbReference type="ChEBI" id="CHEBI:597326"/>
    </cofactor>
</comment>
<dbReference type="InterPro" id="IPR009006">
    <property type="entry name" value="Ala_racemase/Decarboxylase_C"/>
</dbReference>
<keyword evidence="2 5" id="KW-0210">Decarboxylase</keyword>
<dbReference type="InterPro" id="IPR022653">
    <property type="entry name" value="De-COase2_pyr-phos_BS"/>
</dbReference>
<comment type="function">
    <text evidence="5">Specifically catalyzes the decarboxylation of meso-diaminopimelate (meso-DAP) to L-lysine.</text>
</comment>
<dbReference type="InterPro" id="IPR022644">
    <property type="entry name" value="De-COase2_N"/>
</dbReference>
<dbReference type="AlphaFoldDB" id="A0A3D9H6D9"/>
<dbReference type="EC" id="4.1.1.20" evidence="5 6"/>
<dbReference type="PROSITE" id="PS00879">
    <property type="entry name" value="ODR_DC_2_2"/>
    <property type="match status" value="1"/>
</dbReference>
<comment type="similarity">
    <text evidence="5">Belongs to the Orn/Lys/Arg decarboxylase class-II family. LysA subfamily.</text>
</comment>
<comment type="catalytic activity">
    <reaction evidence="5 8">
        <text>meso-2,6-diaminopimelate + H(+) = L-lysine + CO2</text>
        <dbReference type="Rhea" id="RHEA:15101"/>
        <dbReference type="ChEBI" id="CHEBI:15378"/>
        <dbReference type="ChEBI" id="CHEBI:16526"/>
        <dbReference type="ChEBI" id="CHEBI:32551"/>
        <dbReference type="ChEBI" id="CHEBI:57791"/>
        <dbReference type="EC" id="4.1.1.20"/>
    </reaction>
</comment>
<keyword evidence="12" id="KW-1185">Reference proteome</keyword>
<evidence type="ECO:0000259" key="10">
    <source>
        <dbReference type="Pfam" id="PF02784"/>
    </source>
</evidence>
<evidence type="ECO:0000256" key="1">
    <source>
        <dbReference type="ARBA" id="ARBA00001933"/>
    </source>
</evidence>
<feature type="modified residue" description="N6-(pyridoxal phosphate)lysine" evidence="5 7">
    <location>
        <position position="62"/>
    </location>
</feature>
<dbReference type="PRINTS" id="PR01179">
    <property type="entry name" value="ODADCRBXLASE"/>
</dbReference>
<dbReference type="InterPro" id="IPR022657">
    <property type="entry name" value="De-COase2_CS"/>
</dbReference>
<dbReference type="SUPFAM" id="SSF50621">
    <property type="entry name" value="Alanine racemase C-terminal domain-like"/>
    <property type="match status" value="1"/>
</dbReference>
<feature type="active site" description="Proton donor" evidence="7">
    <location>
        <position position="348"/>
    </location>
</feature>
<keyword evidence="5" id="KW-0028">Amino-acid biosynthesis</keyword>
<dbReference type="InterPro" id="IPR029066">
    <property type="entry name" value="PLP-binding_barrel"/>
</dbReference>
<feature type="binding site" evidence="5">
    <location>
        <position position="349"/>
    </location>
    <ligand>
        <name>substrate</name>
    </ligand>
</feature>
<reference evidence="11 12" key="1">
    <citation type="submission" date="2018-07" db="EMBL/GenBank/DDBJ databases">
        <title>Genomic Encyclopedia of Type Strains, Phase III (KMG-III): the genomes of soil and plant-associated and newly described type strains.</title>
        <authorList>
            <person name="Whitman W."/>
        </authorList>
    </citation>
    <scope>NUCLEOTIDE SEQUENCE [LARGE SCALE GENOMIC DNA]</scope>
    <source>
        <strain evidence="11 12">CECT 8488</strain>
    </source>
</reference>
<dbReference type="PANTHER" id="PTHR43727">
    <property type="entry name" value="DIAMINOPIMELATE DECARBOXYLASE"/>
    <property type="match status" value="1"/>
</dbReference>
<evidence type="ECO:0000313" key="12">
    <source>
        <dbReference type="Proteomes" id="UP000256845"/>
    </source>
</evidence>
<feature type="binding site" evidence="5">
    <location>
        <position position="377"/>
    </location>
    <ligand>
        <name>pyridoxal 5'-phosphate</name>
        <dbReference type="ChEBI" id="CHEBI:597326"/>
    </ligand>
</feature>
<dbReference type="FunFam" id="3.20.20.10:FF:000003">
    <property type="entry name" value="Diaminopimelate decarboxylase"/>
    <property type="match status" value="1"/>
</dbReference>